<keyword evidence="2" id="KW-1185">Reference proteome</keyword>
<reference evidence="1" key="1">
    <citation type="submission" date="2021-08" db="EMBL/GenBank/DDBJ databases">
        <authorList>
            <person name="Stevens D.C."/>
        </authorList>
    </citation>
    <scope>NUCLEOTIDE SEQUENCE</scope>
    <source>
        <strain evidence="1">DSM 53165</strain>
    </source>
</reference>
<protein>
    <submittedName>
        <fullName evidence="1">Uncharacterized protein</fullName>
    </submittedName>
</protein>
<dbReference type="RefSeq" id="WP_224190338.1">
    <property type="nucleotide sequence ID" value="NZ_JAIRAU010000001.1"/>
</dbReference>
<gene>
    <name evidence="1" type="ORF">K7C98_04930</name>
</gene>
<sequence length="117" mass="13514">MPRGASAKREREYEALKQEFKHEGRYKGREEEVAARIVNKQRREYGETKAAKAKDRAGRSPDRGLAIADYEQLTVPEIAGELDELGRDELRQIRRFEEHHKARKGVLEAVDRKLKAA</sequence>
<evidence type="ECO:0000313" key="2">
    <source>
        <dbReference type="Proteomes" id="UP001139031"/>
    </source>
</evidence>
<comment type="caution">
    <text evidence="1">The sequence shown here is derived from an EMBL/GenBank/DDBJ whole genome shotgun (WGS) entry which is preliminary data.</text>
</comment>
<accession>A0ABS7TK47</accession>
<name>A0ABS7TK47_9BACT</name>
<organism evidence="1 2">
    <name type="scientific">Nannocystis pusilla</name>
    <dbReference type="NCBI Taxonomy" id="889268"/>
    <lineage>
        <taxon>Bacteria</taxon>
        <taxon>Pseudomonadati</taxon>
        <taxon>Myxococcota</taxon>
        <taxon>Polyangia</taxon>
        <taxon>Nannocystales</taxon>
        <taxon>Nannocystaceae</taxon>
        <taxon>Nannocystis</taxon>
    </lineage>
</organism>
<evidence type="ECO:0000313" key="1">
    <source>
        <dbReference type="EMBL" id="MBZ5708592.1"/>
    </source>
</evidence>
<dbReference type="Proteomes" id="UP001139031">
    <property type="component" value="Unassembled WGS sequence"/>
</dbReference>
<dbReference type="EMBL" id="JAIRAU010000001">
    <property type="protein sequence ID" value="MBZ5708592.1"/>
    <property type="molecule type" value="Genomic_DNA"/>
</dbReference>
<proteinExistence type="predicted"/>